<feature type="region of interest" description="Disordered" evidence="1">
    <location>
        <begin position="1"/>
        <end position="37"/>
    </location>
</feature>
<dbReference type="EMBL" id="NMUH01003777">
    <property type="protein sequence ID" value="MQM07061.1"/>
    <property type="molecule type" value="Genomic_DNA"/>
</dbReference>
<evidence type="ECO:0000259" key="2">
    <source>
        <dbReference type="PROSITE" id="PS50969"/>
    </source>
</evidence>
<dbReference type="Gene3D" id="3.40.50.1000">
    <property type="entry name" value="HAD superfamily/HAD-like"/>
    <property type="match status" value="1"/>
</dbReference>
<feature type="compositionally biased region" description="Basic residues" evidence="1">
    <location>
        <begin position="1"/>
        <end position="10"/>
    </location>
</feature>
<accession>A0A843WNL0</accession>
<feature type="compositionally biased region" description="Basic and acidic residues" evidence="1">
    <location>
        <begin position="331"/>
        <end position="346"/>
    </location>
</feature>
<dbReference type="SMART" id="SM00577">
    <property type="entry name" value="CPDc"/>
    <property type="match status" value="1"/>
</dbReference>
<evidence type="ECO:0000313" key="3">
    <source>
        <dbReference type="EMBL" id="MQM07061.1"/>
    </source>
</evidence>
<dbReference type="InterPro" id="IPR004274">
    <property type="entry name" value="FCP1_dom"/>
</dbReference>
<organism evidence="3 4">
    <name type="scientific">Colocasia esculenta</name>
    <name type="common">Wild taro</name>
    <name type="synonym">Arum esculentum</name>
    <dbReference type="NCBI Taxonomy" id="4460"/>
    <lineage>
        <taxon>Eukaryota</taxon>
        <taxon>Viridiplantae</taxon>
        <taxon>Streptophyta</taxon>
        <taxon>Embryophyta</taxon>
        <taxon>Tracheophyta</taxon>
        <taxon>Spermatophyta</taxon>
        <taxon>Magnoliopsida</taxon>
        <taxon>Liliopsida</taxon>
        <taxon>Araceae</taxon>
        <taxon>Aroideae</taxon>
        <taxon>Colocasieae</taxon>
        <taxon>Colocasia</taxon>
    </lineage>
</organism>
<feature type="compositionally biased region" description="Pro residues" evidence="1">
    <location>
        <begin position="124"/>
        <end position="139"/>
    </location>
</feature>
<sequence>MVSKTRRVTPKRAPAAKSPSKRTPSLHGRRAGNRSPLKDIAAVPSFVAASIDRSLRTCRRRLIRVFARLVSLAACGGPPTPSAQRKCRKQGFLLLNTVVPGDLEEGKEAAKAAAEGKKEGPVATSPPPPEPGRRPLPPPASLGKKTLFLDLDETLVHSQPDVPPARYDFVVRPAIGGQLLTFYVAVRPGTQRLLAEAAKRFEVVVFTAGLREYASLVLAQLDPRGELISHGLYRDSCSEVGGKLTKDLAGLGRDLSRVVIVDDNPNSYVLQPENAMPVRPFVDDLNDREMWRVMEFLAVAEGFEDTREAIKSFLCPEKEKPREEEEEEEEKKEAAHPSEPIQEHPPSEPIQEVWVSCLI</sequence>
<dbReference type="CDD" id="cd07521">
    <property type="entry name" value="HAD_FCP1-like"/>
    <property type="match status" value="1"/>
</dbReference>
<dbReference type="NCBIfam" id="TIGR02251">
    <property type="entry name" value="HIF-SF_euk"/>
    <property type="match status" value="1"/>
</dbReference>
<dbReference type="PANTHER" id="PTHR12210">
    <property type="entry name" value="DULLARD PROTEIN PHOSPHATASE"/>
    <property type="match status" value="1"/>
</dbReference>
<proteinExistence type="predicted"/>
<dbReference type="InterPro" id="IPR023214">
    <property type="entry name" value="HAD_sf"/>
</dbReference>
<feature type="domain" description="FCP1 homology" evidence="2">
    <location>
        <begin position="140"/>
        <end position="300"/>
    </location>
</feature>
<dbReference type="InterPro" id="IPR050365">
    <property type="entry name" value="TIM50"/>
</dbReference>
<dbReference type="InterPro" id="IPR011948">
    <property type="entry name" value="Dullard_phosphatase"/>
</dbReference>
<gene>
    <name evidence="3" type="ORF">Taro_039896</name>
</gene>
<dbReference type="Pfam" id="PF03031">
    <property type="entry name" value="NIF"/>
    <property type="match status" value="1"/>
</dbReference>
<evidence type="ECO:0000256" key="1">
    <source>
        <dbReference type="SAM" id="MobiDB-lite"/>
    </source>
</evidence>
<dbReference type="FunFam" id="3.40.50.1000:FF:000093">
    <property type="entry name" value="NLI interacting factor-like phosphatase family protein"/>
    <property type="match status" value="1"/>
</dbReference>
<name>A0A843WNL0_COLES</name>
<dbReference type="SUPFAM" id="SSF56784">
    <property type="entry name" value="HAD-like"/>
    <property type="match status" value="1"/>
</dbReference>
<dbReference type="OrthoDB" id="277011at2759"/>
<reference evidence="3" key="1">
    <citation type="submission" date="2017-07" db="EMBL/GenBank/DDBJ databases">
        <title>Taro Niue Genome Assembly and Annotation.</title>
        <authorList>
            <person name="Atibalentja N."/>
            <person name="Keating K."/>
            <person name="Fields C.J."/>
        </authorList>
    </citation>
    <scope>NUCLEOTIDE SEQUENCE</scope>
    <source>
        <strain evidence="3">Niue_2</strain>
        <tissue evidence="3">Leaf</tissue>
    </source>
</reference>
<dbReference type="Proteomes" id="UP000652761">
    <property type="component" value="Unassembled WGS sequence"/>
</dbReference>
<dbReference type="PROSITE" id="PS50969">
    <property type="entry name" value="FCP1"/>
    <property type="match status" value="1"/>
</dbReference>
<dbReference type="InterPro" id="IPR036412">
    <property type="entry name" value="HAD-like_sf"/>
</dbReference>
<keyword evidence="4" id="KW-1185">Reference proteome</keyword>
<protein>
    <recommendedName>
        <fullName evidence="2">FCP1 homology domain-containing protein</fullName>
    </recommendedName>
</protein>
<feature type="region of interest" description="Disordered" evidence="1">
    <location>
        <begin position="316"/>
        <end position="350"/>
    </location>
</feature>
<feature type="compositionally biased region" description="Basic and acidic residues" evidence="1">
    <location>
        <begin position="105"/>
        <end position="120"/>
    </location>
</feature>
<feature type="region of interest" description="Disordered" evidence="1">
    <location>
        <begin position="105"/>
        <end position="139"/>
    </location>
</feature>
<dbReference type="GO" id="GO:0016791">
    <property type="term" value="F:phosphatase activity"/>
    <property type="evidence" value="ECO:0007669"/>
    <property type="project" value="InterPro"/>
</dbReference>
<evidence type="ECO:0000313" key="4">
    <source>
        <dbReference type="Proteomes" id="UP000652761"/>
    </source>
</evidence>
<dbReference type="AlphaFoldDB" id="A0A843WNL0"/>
<comment type="caution">
    <text evidence="3">The sequence shown here is derived from an EMBL/GenBank/DDBJ whole genome shotgun (WGS) entry which is preliminary data.</text>
</comment>